<evidence type="ECO:0000313" key="3">
    <source>
        <dbReference type="Proteomes" id="UP001285354"/>
    </source>
</evidence>
<comment type="caution">
    <text evidence="2">The sequence shown here is derived from an EMBL/GenBank/DDBJ whole genome shotgun (WGS) entry which is preliminary data.</text>
</comment>
<feature type="transmembrane region" description="Helical" evidence="1">
    <location>
        <begin position="101"/>
        <end position="127"/>
    </location>
</feature>
<reference evidence="2" key="1">
    <citation type="submission" date="2023-06" db="EMBL/GenBank/DDBJ databases">
        <title>Draft genome of Marssonina rosae.</title>
        <authorList>
            <person name="Cheng Q."/>
        </authorList>
    </citation>
    <scope>NUCLEOTIDE SEQUENCE</scope>
    <source>
        <strain evidence="2">R4</strain>
    </source>
</reference>
<dbReference type="Proteomes" id="UP001285354">
    <property type="component" value="Unassembled WGS sequence"/>
</dbReference>
<organism evidence="2 3">
    <name type="scientific">Diplocarpon rosae</name>
    <dbReference type="NCBI Taxonomy" id="946125"/>
    <lineage>
        <taxon>Eukaryota</taxon>
        <taxon>Fungi</taxon>
        <taxon>Dikarya</taxon>
        <taxon>Ascomycota</taxon>
        <taxon>Pezizomycotina</taxon>
        <taxon>Leotiomycetes</taxon>
        <taxon>Helotiales</taxon>
        <taxon>Drepanopezizaceae</taxon>
        <taxon>Diplocarpon</taxon>
    </lineage>
</organism>
<dbReference type="AlphaFoldDB" id="A0AAD9WCF5"/>
<name>A0AAD9WCF5_9HELO</name>
<gene>
    <name evidence="2" type="ORF">QTJ16_006930</name>
</gene>
<keyword evidence="1" id="KW-0472">Membrane</keyword>
<sequence>MMLSHRITSRIPFLASRIPGVNHSQNIASRFRCIRMKTTSTPAPKPASNTKKFPERLIIYHAGTGRTVFLGCIKVTTIFICAFFCAVMAPTHFFADEPKWVAATVMVSGLVPVTVVGYISAPFVTYIHLRLPAFARHSYEMLLRYSKSLPKNAELDITTMNFIGKPRVARVKIADIYPVKQRLGFANYARDAKALNAKRPWYVGKAVSQFGVHNEKSGVMGGVVWENVAKCMAKNRKN</sequence>
<dbReference type="EMBL" id="JAUBYV010000012">
    <property type="protein sequence ID" value="KAK2623749.1"/>
    <property type="molecule type" value="Genomic_DNA"/>
</dbReference>
<protein>
    <submittedName>
        <fullName evidence="2">Uncharacterized protein</fullName>
    </submittedName>
</protein>
<keyword evidence="1" id="KW-1133">Transmembrane helix</keyword>
<evidence type="ECO:0000256" key="1">
    <source>
        <dbReference type="SAM" id="Phobius"/>
    </source>
</evidence>
<feature type="transmembrane region" description="Helical" evidence="1">
    <location>
        <begin position="68"/>
        <end position="89"/>
    </location>
</feature>
<keyword evidence="1" id="KW-0812">Transmembrane</keyword>
<keyword evidence="3" id="KW-1185">Reference proteome</keyword>
<accession>A0AAD9WCF5</accession>
<evidence type="ECO:0000313" key="2">
    <source>
        <dbReference type="EMBL" id="KAK2623749.1"/>
    </source>
</evidence>
<proteinExistence type="predicted"/>